<dbReference type="Pfam" id="PF15708">
    <property type="entry name" value="PRR20"/>
    <property type="match status" value="1"/>
</dbReference>
<feature type="region of interest" description="Disordered" evidence="2">
    <location>
        <begin position="81"/>
        <end position="142"/>
    </location>
</feature>
<dbReference type="Ensembl" id="ENSECAT00000033773.3">
    <property type="protein sequence ID" value="ENSECAP00000031358.2"/>
    <property type="gene ID" value="ENSECAG00000037753.3"/>
</dbReference>
<proteinExistence type="inferred from homology"/>
<evidence type="ECO:0000313" key="4">
    <source>
        <dbReference type="Proteomes" id="UP000002281"/>
    </source>
</evidence>
<feature type="compositionally biased region" description="Basic residues" evidence="2">
    <location>
        <begin position="164"/>
        <end position="181"/>
    </location>
</feature>
<feature type="compositionally biased region" description="Basic and acidic residues" evidence="2">
    <location>
        <begin position="81"/>
        <end position="96"/>
    </location>
</feature>
<reference evidence="3" key="2">
    <citation type="submission" date="2025-08" db="UniProtKB">
        <authorList>
            <consortium name="Ensembl"/>
        </authorList>
    </citation>
    <scope>IDENTIFICATION</scope>
    <source>
        <strain evidence="3">Thoroughbred</strain>
    </source>
</reference>
<dbReference type="AlphaFoldDB" id="A0A3Q2HCH0"/>
<reference evidence="3" key="3">
    <citation type="submission" date="2025-09" db="UniProtKB">
        <authorList>
            <consortium name="Ensembl"/>
        </authorList>
    </citation>
    <scope>IDENTIFICATION</scope>
    <source>
        <strain evidence="3">Thoroughbred</strain>
    </source>
</reference>
<evidence type="ECO:0000256" key="2">
    <source>
        <dbReference type="SAM" id="MobiDB-lite"/>
    </source>
</evidence>
<sequence length="312" mass="33450">MCQGDSDSFKEGPGVARSSGLPEGLLGAPNLPGEARLKAEIGATVVTRGRLQTPSPSVLSSWEGLLAVAPNLWASRASCKEVDSRASRSHMEEQRPPKRLRTGAPDPGGHRREPGRSGVEGEDPVEAHGPAEPGHPSKPFAYVKPMRCESPAFTEAARLAERGRGRHRARSPRTERGRRRVAGLPRGPSPQAGPGHMLGPDLHAELDLGDEPTHRMELEARQSWSFPFTDAVTVHVQGCVLWGHSPHTAVLGVRRQGQPDASGYWALMGSPASAVSPHIGFRASAGSALFFMQTSSGTYVYGVPTFFTHFAR</sequence>
<dbReference type="PANTHER" id="PTHR38819:SF1">
    <property type="entry name" value="PROLINE-RICH PROTEIN 20G"/>
    <property type="match status" value="1"/>
</dbReference>
<dbReference type="Proteomes" id="UP000002281">
    <property type="component" value="Chromosome 16"/>
</dbReference>
<dbReference type="PANTHER" id="PTHR38819">
    <property type="entry name" value="PROLINE-RICH PROTEIN 20A-RELATED"/>
    <property type="match status" value="1"/>
</dbReference>
<keyword evidence="4" id="KW-1185">Reference proteome</keyword>
<dbReference type="InParanoid" id="A0A3Q2HCH0"/>
<feature type="region of interest" description="Disordered" evidence="2">
    <location>
        <begin position="160"/>
        <end position="207"/>
    </location>
</feature>
<evidence type="ECO:0000313" key="3">
    <source>
        <dbReference type="Ensembl" id="ENSECAP00000031358.2"/>
    </source>
</evidence>
<dbReference type="Bgee" id="ENSECAG00000037753">
    <property type="expression patterns" value="Expressed in testis"/>
</dbReference>
<accession>A0A3Q2HCH0</accession>
<gene>
    <name evidence="3" type="primary">PRR20G</name>
</gene>
<reference evidence="3 4" key="1">
    <citation type="journal article" date="2009" name="Science">
        <title>Genome sequence, comparative analysis, and population genetics of the domestic horse.</title>
        <authorList>
            <consortium name="Broad Institute Genome Sequencing Platform"/>
            <consortium name="Broad Institute Whole Genome Assembly Team"/>
            <person name="Wade C.M."/>
            <person name="Giulotto E."/>
            <person name="Sigurdsson S."/>
            <person name="Zoli M."/>
            <person name="Gnerre S."/>
            <person name="Imsland F."/>
            <person name="Lear T.L."/>
            <person name="Adelson D.L."/>
            <person name="Bailey E."/>
            <person name="Bellone R.R."/>
            <person name="Bloecker H."/>
            <person name="Distl O."/>
            <person name="Edgar R.C."/>
            <person name="Garber M."/>
            <person name="Leeb T."/>
            <person name="Mauceli E."/>
            <person name="MacLeod J.N."/>
            <person name="Penedo M.C.T."/>
            <person name="Raison J.M."/>
            <person name="Sharpe T."/>
            <person name="Vogel J."/>
            <person name="Andersson L."/>
            <person name="Antczak D.F."/>
            <person name="Biagi T."/>
            <person name="Binns M.M."/>
            <person name="Chowdhary B.P."/>
            <person name="Coleman S.J."/>
            <person name="Della Valle G."/>
            <person name="Fryc S."/>
            <person name="Guerin G."/>
            <person name="Hasegawa T."/>
            <person name="Hill E.W."/>
            <person name="Jurka J."/>
            <person name="Kiialainen A."/>
            <person name="Lindgren G."/>
            <person name="Liu J."/>
            <person name="Magnani E."/>
            <person name="Mickelson J.R."/>
            <person name="Murray J."/>
            <person name="Nergadze S.G."/>
            <person name="Onofrio R."/>
            <person name="Pedroni S."/>
            <person name="Piras M.F."/>
            <person name="Raudsepp T."/>
            <person name="Rocchi M."/>
            <person name="Roeed K.H."/>
            <person name="Ryder O.A."/>
            <person name="Searle S."/>
            <person name="Skow L."/>
            <person name="Swinburne J.E."/>
            <person name="Syvaenen A.C."/>
            <person name="Tozaki T."/>
            <person name="Valberg S.J."/>
            <person name="Vaudin M."/>
            <person name="White J.R."/>
            <person name="Zody M.C."/>
            <person name="Lander E.S."/>
            <person name="Lindblad-Toh K."/>
        </authorList>
    </citation>
    <scope>NUCLEOTIDE SEQUENCE [LARGE SCALE GENOMIC DNA]</scope>
    <source>
        <strain evidence="3 4">Thoroughbred</strain>
    </source>
</reference>
<dbReference type="PaxDb" id="9796-ENSECAP00000031358"/>
<name>A0A3Q2HCH0_HORSE</name>
<protein>
    <submittedName>
        <fullName evidence="3">Uncharacterized protein</fullName>
    </submittedName>
</protein>
<evidence type="ECO:0000256" key="1">
    <source>
        <dbReference type="ARBA" id="ARBA00005946"/>
    </source>
</evidence>
<comment type="similarity">
    <text evidence="1">Belongs to the PRR20 family.</text>
</comment>
<dbReference type="OMA" id="FTEAAPM"/>
<feature type="region of interest" description="Disordered" evidence="2">
    <location>
        <begin position="1"/>
        <end position="31"/>
    </location>
</feature>
<dbReference type="InterPro" id="IPR031439">
    <property type="entry name" value="PRR20"/>
</dbReference>
<dbReference type="GeneTree" id="ENSGT00390000001542"/>
<organism evidence="3 4">
    <name type="scientific">Equus caballus</name>
    <name type="common">Horse</name>
    <dbReference type="NCBI Taxonomy" id="9796"/>
    <lineage>
        <taxon>Eukaryota</taxon>
        <taxon>Metazoa</taxon>
        <taxon>Chordata</taxon>
        <taxon>Craniata</taxon>
        <taxon>Vertebrata</taxon>
        <taxon>Euteleostomi</taxon>
        <taxon>Mammalia</taxon>
        <taxon>Eutheria</taxon>
        <taxon>Laurasiatheria</taxon>
        <taxon>Perissodactyla</taxon>
        <taxon>Equidae</taxon>
        <taxon>Equus</taxon>
    </lineage>
</organism>